<evidence type="ECO:0000256" key="2">
    <source>
        <dbReference type="ARBA" id="ARBA00022741"/>
    </source>
</evidence>
<dbReference type="GO" id="GO:0005525">
    <property type="term" value="F:GTP binding"/>
    <property type="evidence" value="ECO:0007669"/>
    <property type="project" value="UniProtKB-KW"/>
</dbReference>
<dbReference type="SMART" id="SM00174">
    <property type="entry name" value="RHO"/>
    <property type="match status" value="1"/>
</dbReference>
<dbReference type="SMART" id="SM00173">
    <property type="entry name" value="RAS"/>
    <property type="match status" value="1"/>
</dbReference>
<organism evidence="4 5">
    <name type="scientific">Anaeramoeba ignava</name>
    <name type="common">Anaerobic marine amoeba</name>
    <dbReference type="NCBI Taxonomy" id="1746090"/>
    <lineage>
        <taxon>Eukaryota</taxon>
        <taxon>Metamonada</taxon>
        <taxon>Anaeramoebidae</taxon>
        <taxon>Anaeramoeba</taxon>
    </lineage>
</organism>
<evidence type="ECO:0000256" key="3">
    <source>
        <dbReference type="ARBA" id="ARBA00023134"/>
    </source>
</evidence>
<dbReference type="InterPro" id="IPR005225">
    <property type="entry name" value="Small_GTP-bd"/>
</dbReference>
<evidence type="ECO:0000313" key="4">
    <source>
        <dbReference type="EMBL" id="KAJ5071032.1"/>
    </source>
</evidence>
<protein>
    <recommendedName>
        <fullName evidence="6">Rho GTPase</fullName>
    </recommendedName>
</protein>
<dbReference type="PRINTS" id="PR00449">
    <property type="entry name" value="RASTRNSFRMNG"/>
</dbReference>
<sequence>MEKIEQVKLVIIGDGAVGKTSLLLTVASGKFPTDYYSFNFVDSLCKNYRIEGKEIALGLWDTAGQDDYDRLRPLSYPQTDIFLICFSVDQPESFEKVRSKWVPEIKQYCPNVPYFLVATRTDLRQDPHSSLVLAENDMIPLSKDQGICMADEIRALRYFECSALKNENVDIIFQEAAKIGLETVHQKANEKEEMCYFLI</sequence>
<dbReference type="CDD" id="cd00157">
    <property type="entry name" value="Rho"/>
    <property type="match status" value="1"/>
</dbReference>
<keyword evidence="5" id="KW-1185">Reference proteome</keyword>
<dbReference type="SUPFAM" id="SSF52540">
    <property type="entry name" value="P-loop containing nucleoside triphosphate hydrolases"/>
    <property type="match status" value="1"/>
</dbReference>
<name>A0A9Q0LDU3_ANAIG</name>
<dbReference type="OrthoDB" id="8830751at2759"/>
<accession>A0A9Q0LDU3</accession>
<evidence type="ECO:0000313" key="5">
    <source>
        <dbReference type="Proteomes" id="UP001149090"/>
    </source>
</evidence>
<gene>
    <name evidence="4" type="ORF">M0811_02014</name>
</gene>
<keyword evidence="3" id="KW-0342">GTP-binding</keyword>
<dbReference type="AlphaFoldDB" id="A0A9Q0LDU3"/>
<dbReference type="PANTHER" id="PTHR24072">
    <property type="entry name" value="RHO FAMILY GTPASE"/>
    <property type="match status" value="1"/>
</dbReference>
<evidence type="ECO:0000256" key="1">
    <source>
        <dbReference type="ARBA" id="ARBA00010142"/>
    </source>
</evidence>
<dbReference type="Gene3D" id="3.40.50.300">
    <property type="entry name" value="P-loop containing nucleotide triphosphate hydrolases"/>
    <property type="match status" value="1"/>
</dbReference>
<proteinExistence type="inferred from homology"/>
<dbReference type="EMBL" id="JAPDFW010000092">
    <property type="protein sequence ID" value="KAJ5071032.1"/>
    <property type="molecule type" value="Genomic_DNA"/>
</dbReference>
<dbReference type="PROSITE" id="PS51419">
    <property type="entry name" value="RAB"/>
    <property type="match status" value="1"/>
</dbReference>
<dbReference type="FunFam" id="3.40.50.300:FF:001179">
    <property type="entry name" value="Rho family GTPase"/>
    <property type="match status" value="1"/>
</dbReference>
<dbReference type="PROSITE" id="PS51421">
    <property type="entry name" value="RAS"/>
    <property type="match status" value="1"/>
</dbReference>
<dbReference type="InterPro" id="IPR001806">
    <property type="entry name" value="Small_GTPase"/>
</dbReference>
<dbReference type="Pfam" id="PF00071">
    <property type="entry name" value="Ras"/>
    <property type="match status" value="1"/>
</dbReference>
<dbReference type="InterPro" id="IPR003578">
    <property type="entry name" value="Small_GTPase_Rho"/>
</dbReference>
<evidence type="ECO:0008006" key="6">
    <source>
        <dbReference type="Google" id="ProtNLM"/>
    </source>
</evidence>
<reference evidence="4" key="1">
    <citation type="submission" date="2022-10" db="EMBL/GenBank/DDBJ databases">
        <title>Novel sulphate-reducing endosymbionts in the free-living metamonad Anaeramoeba.</title>
        <authorList>
            <person name="Jerlstrom-Hultqvist J."/>
            <person name="Cepicka I."/>
            <person name="Gallot-Lavallee L."/>
            <person name="Salas-Leiva D."/>
            <person name="Curtis B.A."/>
            <person name="Zahonova K."/>
            <person name="Pipaliya S."/>
            <person name="Dacks J."/>
            <person name="Roger A.J."/>
        </authorList>
    </citation>
    <scope>NUCLEOTIDE SEQUENCE</scope>
    <source>
        <strain evidence="4">BMAN</strain>
    </source>
</reference>
<comment type="caution">
    <text evidence="4">The sequence shown here is derived from an EMBL/GenBank/DDBJ whole genome shotgun (WGS) entry which is preliminary data.</text>
</comment>
<dbReference type="Proteomes" id="UP001149090">
    <property type="component" value="Unassembled WGS sequence"/>
</dbReference>
<dbReference type="GO" id="GO:0007264">
    <property type="term" value="P:small GTPase-mediated signal transduction"/>
    <property type="evidence" value="ECO:0007669"/>
    <property type="project" value="InterPro"/>
</dbReference>
<dbReference type="NCBIfam" id="TIGR00231">
    <property type="entry name" value="small_GTP"/>
    <property type="match status" value="1"/>
</dbReference>
<dbReference type="InterPro" id="IPR027417">
    <property type="entry name" value="P-loop_NTPase"/>
</dbReference>
<dbReference type="GO" id="GO:0003924">
    <property type="term" value="F:GTPase activity"/>
    <property type="evidence" value="ECO:0007669"/>
    <property type="project" value="InterPro"/>
</dbReference>
<keyword evidence="2" id="KW-0547">Nucleotide-binding</keyword>
<dbReference type="SMART" id="SM00175">
    <property type="entry name" value="RAB"/>
    <property type="match status" value="1"/>
</dbReference>
<dbReference type="PROSITE" id="PS51420">
    <property type="entry name" value="RHO"/>
    <property type="match status" value="1"/>
</dbReference>
<comment type="similarity">
    <text evidence="1">Belongs to the small GTPase superfamily. Rho family.</text>
</comment>